<feature type="transmembrane region" description="Helical" evidence="4">
    <location>
        <begin position="180"/>
        <end position="198"/>
    </location>
</feature>
<feature type="domain" description="GGDEF" evidence="5">
    <location>
        <begin position="258"/>
        <end position="390"/>
    </location>
</feature>
<dbReference type="InterPro" id="IPR029787">
    <property type="entry name" value="Nucleotide_cyclase"/>
</dbReference>
<feature type="transmembrane region" description="Helical" evidence="4">
    <location>
        <begin position="73"/>
        <end position="92"/>
    </location>
</feature>
<evidence type="ECO:0000313" key="7">
    <source>
        <dbReference type="Proteomes" id="UP001147830"/>
    </source>
</evidence>
<reference evidence="6" key="1">
    <citation type="journal article" date="2022" name="Front. Microbiol.">
        <title>Genome-based taxonomic rearrangement of Oceanobacter-related bacteria including the description of Thalassolituus hydrocarbonoclasticus sp. nov. and Thalassolituus pacificus sp. nov. and emended description of the genus Thalassolituus.</title>
        <authorList>
            <person name="Dong C."/>
            <person name="Wei L."/>
            <person name="Wang J."/>
            <person name="Lai Q."/>
            <person name="Huang Z."/>
            <person name="Shao Z."/>
        </authorList>
    </citation>
    <scope>NUCLEOTIDE SEQUENCE</scope>
    <source>
        <strain evidence="6">59MF3M-4</strain>
    </source>
</reference>
<dbReference type="Gene3D" id="3.30.70.270">
    <property type="match status" value="1"/>
</dbReference>
<feature type="transmembrane region" description="Helical" evidence="4">
    <location>
        <begin position="43"/>
        <end position="61"/>
    </location>
</feature>
<evidence type="ECO:0000256" key="2">
    <source>
        <dbReference type="ARBA" id="ARBA00012528"/>
    </source>
</evidence>
<dbReference type="NCBIfam" id="TIGR00254">
    <property type="entry name" value="GGDEF"/>
    <property type="match status" value="1"/>
</dbReference>
<dbReference type="GO" id="GO:0052621">
    <property type="term" value="F:diguanylate cyclase activity"/>
    <property type="evidence" value="ECO:0007669"/>
    <property type="project" value="UniProtKB-EC"/>
</dbReference>
<dbReference type="InterPro" id="IPR043128">
    <property type="entry name" value="Rev_trsase/Diguanyl_cyclase"/>
</dbReference>
<dbReference type="InterPro" id="IPR000160">
    <property type="entry name" value="GGDEF_dom"/>
</dbReference>
<feature type="transmembrane region" description="Helical" evidence="4">
    <location>
        <begin position="128"/>
        <end position="148"/>
    </location>
</feature>
<dbReference type="AlphaFoldDB" id="A0A9X2WIN4"/>
<dbReference type="Pfam" id="PF00990">
    <property type="entry name" value="GGDEF"/>
    <property type="match status" value="1"/>
</dbReference>
<gene>
    <name evidence="6" type="ORF">NYR02_19095</name>
</gene>
<sequence length="393" mass="44819">MGEKPTVDMDLGSPHMHRFLAVFKDPEKENLFRQEELPKQRRLVFGLCAFITISIPMFMLSDFMVVKPAPWDTFLLIQRLLHIGVCIIFLLVIPHVQRPSTYDALLFCTLFVVFVLLELGSFTFLGDYALYALFDIIIMLSLYAAGILTVKLSTIICLYHSSMAILIVLTLKELNVHDQIMMIFGYTFTNGAGILLSITHHKNVRQQYLLQHSLREKTLQLKNLAYRDSLTNALNRRSFQDHFRDIEKMASRLEQSDKSLFIIAADIDHFKKINDNFGHDIGDKVLLAFVKLIEANIRPVDKVYRFGGEEFMILLQECSRDTAINRIEKIMQLLNSGSLGVEELEQPVTCSFGITPVLASDTIDSVCIRADEALYNAKNNGRNQYVFAPAPDK</sequence>
<keyword evidence="4" id="KW-1133">Transmembrane helix</keyword>
<evidence type="ECO:0000256" key="1">
    <source>
        <dbReference type="ARBA" id="ARBA00001946"/>
    </source>
</evidence>
<dbReference type="CDD" id="cd01949">
    <property type="entry name" value="GGDEF"/>
    <property type="match status" value="1"/>
</dbReference>
<dbReference type="SMART" id="SM00267">
    <property type="entry name" value="GGDEF"/>
    <property type="match status" value="1"/>
</dbReference>
<reference evidence="6" key="2">
    <citation type="submission" date="2022-08" db="EMBL/GenBank/DDBJ databases">
        <authorList>
            <person name="Dong C."/>
        </authorList>
    </citation>
    <scope>NUCLEOTIDE SEQUENCE</scope>
    <source>
        <strain evidence="6">59MF3M-4</strain>
    </source>
</reference>
<organism evidence="6 7">
    <name type="scientific">Thalassolituus pacificus</name>
    <dbReference type="NCBI Taxonomy" id="2975440"/>
    <lineage>
        <taxon>Bacteria</taxon>
        <taxon>Pseudomonadati</taxon>
        <taxon>Pseudomonadota</taxon>
        <taxon>Gammaproteobacteria</taxon>
        <taxon>Oceanospirillales</taxon>
        <taxon>Oceanospirillaceae</taxon>
        <taxon>Thalassolituus</taxon>
    </lineage>
</organism>
<dbReference type="EMBL" id="JAOANI010000032">
    <property type="protein sequence ID" value="MCT7361132.1"/>
    <property type="molecule type" value="Genomic_DNA"/>
</dbReference>
<evidence type="ECO:0000313" key="6">
    <source>
        <dbReference type="EMBL" id="MCT7361132.1"/>
    </source>
</evidence>
<accession>A0A9X2WIN4</accession>
<keyword evidence="7" id="KW-1185">Reference proteome</keyword>
<dbReference type="PANTHER" id="PTHR45138:SF9">
    <property type="entry name" value="DIGUANYLATE CYCLASE DGCM-RELATED"/>
    <property type="match status" value="1"/>
</dbReference>
<feature type="transmembrane region" description="Helical" evidence="4">
    <location>
        <begin position="104"/>
        <end position="122"/>
    </location>
</feature>
<name>A0A9X2WIN4_9GAMM</name>
<dbReference type="FunFam" id="3.30.70.270:FF:000001">
    <property type="entry name" value="Diguanylate cyclase domain protein"/>
    <property type="match status" value="1"/>
</dbReference>
<evidence type="ECO:0000256" key="3">
    <source>
        <dbReference type="ARBA" id="ARBA00034247"/>
    </source>
</evidence>
<comment type="catalytic activity">
    <reaction evidence="3">
        <text>2 GTP = 3',3'-c-di-GMP + 2 diphosphate</text>
        <dbReference type="Rhea" id="RHEA:24898"/>
        <dbReference type="ChEBI" id="CHEBI:33019"/>
        <dbReference type="ChEBI" id="CHEBI:37565"/>
        <dbReference type="ChEBI" id="CHEBI:58805"/>
        <dbReference type="EC" id="2.7.7.65"/>
    </reaction>
</comment>
<dbReference type="EC" id="2.7.7.65" evidence="2"/>
<evidence type="ECO:0000259" key="5">
    <source>
        <dbReference type="PROSITE" id="PS50887"/>
    </source>
</evidence>
<dbReference type="PANTHER" id="PTHR45138">
    <property type="entry name" value="REGULATORY COMPONENTS OF SENSORY TRANSDUCTION SYSTEM"/>
    <property type="match status" value="1"/>
</dbReference>
<dbReference type="SUPFAM" id="SSF55073">
    <property type="entry name" value="Nucleotide cyclase"/>
    <property type="match status" value="1"/>
</dbReference>
<protein>
    <recommendedName>
        <fullName evidence="2">diguanylate cyclase</fullName>
        <ecNumber evidence="2">2.7.7.65</ecNumber>
    </recommendedName>
</protein>
<keyword evidence="4" id="KW-0472">Membrane</keyword>
<comment type="caution">
    <text evidence="6">The sequence shown here is derived from an EMBL/GenBank/DDBJ whole genome shotgun (WGS) entry which is preliminary data.</text>
</comment>
<dbReference type="RefSeq" id="WP_260977960.1">
    <property type="nucleotide sequence ID" value="NZ_JAOANI010000032.1"/>
</dbReference>
<keyword evidence="4" id="KW-0812">Transmembrane</keyword>
<dbReference type="InterPro" id="IPR050469">
    <property type="entry name" value="Diguanylate_Cyclase"/>
</dbReference>
<proteinExistence type="predicted"/>
<dbReference type="Proteomes" id="UP001147830">
    <property type="component" value="Unassembled WGS sequence"/>
</dbReference>
<evidence type="ECO:0000256" key="4">
    <source>
        <dbReference type="SAM" id="Phobius"/>
    </source>
</evidence>
<comment type="cofactor">
    <cofactor evidence="1">
        <name>Mg(2+)</name>
        <dbReference type="ChEBI" id="CHEBI:18420"/>
    </cofactor>
</comment>
<dbReference type="PROSITE" id="PS50887">
    <property type="entry name" value="GGDEF"/>
    <property type="match status" value="1"/>
</dbReference>